<feature type="binding site" description="axial binding residue" evidence="5">
    <location>
        <position position="382"/>
    </location>
    <ligand>
        <name>heme b</name>
        <dbReference type="ChEBI" id="CHEBI:60344"/>
    </ligand>
    <ligandPart>
        <name>Fe</name>
        <dbReference type="ChEBI" id="CHEBI:18248"/>
    </ligandPart>
</feature>
<dbReference type="InterPro" id="IPR019791">
    <property type="entry name" value="Haem_peroxidase_animal"/>
</dbReference>
<protein>
    <submittedName>
        <fullName evidence="6">Prostaglandin G H synthase 2 cyclooxygenase pgh2 cox2</fullName>
    </submittedName>
</protein>
<evidence type="ECO:0000313" key="6">
    <source>
        <dbReference type="EMBL" id="KAA6413824.1"/>
    </source>
</evidence>
<evidence type="ECO:0000256" key="1">
    <source>
        <dbReference type="ARBA" id="ARBA00022723"/>
    </source>
</evidence>
<keyword evidence="2" id="KW-0223">Dioxygenase</keyword>
<keyword evidence="4 5" id="KW-0408">Iron</keyword>
<name>A0A5M8PXK4_9LECA</name>
<dbReference type="EMBL" id="VXIT01000003">
    <property type="protein sequence ID" value="KAA6413824.1"/>
    <property type="molecule type" value="Genomic_DNA"/>
</dbReference>
<gene>
    <name evidence="6" type="ORF">FRX48_02186</name>
</gene>
<evidence type="ECO:0000256" key="4">
    <source>
        <dbReference type="ARBA" id="ARBA00023004"/>
    </source>
</evidence>
<evidence type="ECO:0000313" key="7">
    <source>
        <dbReference type="Proteomes" id="UP000324767"/>
    </source>
</evidence>
<dbReference type="CDD" id="cd09817">
    <property type="entry name" value="linoleate_diol_synthase_like"/>
    <property type="match status" value="1"/>
</dbReference>
<dbReference type="GO" id="GO:0006979">
    <property type="term" value="P:response to oxidative stress"/>
    <property type="evidence" value="ECO:0007669"/>
    <property type="project" value="InterPro"/>
</dbReference>
<dbReference type="Pfam" id="PF03098">
    <property type="entry name" value="An_peroxidase"/>
    <property type="match status" value="2"/>
</dbReference>
<dbReference type="OrthoDB" id="823504at2759"/>
<dbReference type="InterPro" id="IPR050783">
    <property type="entry name" value="Oxylipin_biosynth_metab"/>
</dbReference>
<organism evidence="6 7">
    <name type="scientific">Lasallia pustulata</name>
    <dbReference type="NCBI Taxonomy" id="136370"/>
    <lineage>
        <taxon>Eukaryota</taxon>
        <taxon>Fungi</taxon>
        <taxon>Dikarya</taxon>
        <taxon>Ascomycota</taxon>
        <taxon>Pezizomycotina</taxon>
        <taxon>Lecanoromycetes</taxon>
        <taxon>OSLEUM clade</taxon>
        <taxon>Umbilicariomycetidae</taxon>
        <taxon>Umbilicariales</taxon>
        <taxon>Umbilicariaceae</taxon>
        <taxon>Lasallia</taxon>
    </lineage>
</organism>
<dbReference type="GO" id="GO:0020037">
    <property type="term" value="F:heme binding"/>
    <property type="evidence" value="ECO:0007669"/>
    <property type="project" value="InterPro"/>
</dbReference>
<accession>A0A5M8PXK4</accession>
<dbReference type="GO" id="GO:0046872">
    <property type="term" value="F:metal ion binding"/>
    <property type="evidence" value="ECO:0007669"/>
    <property type="project" value="UniProtKB-KW"/>
</dbReference>
<evidence type="ECO:0000256" key="5">
    <source>
        <dbReference type="PIRSR" id="PIRSR619791-2"/>
    </source>
</evidence>
<dbReference type="PANTHER" id="PTHR11903">
    <property type="entry name" value="PROSTAGLANDIN G/H SYNTHASE"/>
    <property type="match status" value="1"/>
</dbReference>
<proteinExistence type="predicted"/>
<dbReference type="InterPro" id="IPR010255">
    <property type="entry name" value="Haem_peroxidase_sf"/>
</dbReference>
<dbReference type="PANTHER" id="PTHR11903:SF13">
    <property type="entry name" value="LINOLEATE 10R-LIPOXYGENASE"/>
    <property type="match status" value="1"/>
</dbReference>
<dbReference type="Proteomes" id="UP000324767">
    <property type="component" value="Unassembled WGS sequence"/>
</dbReference>
<dbReference type="GO" id="GO:0006631">
    <property type="term" value="P:fatty acid metabolic process"/>
    <property type="evidence" value="ECO:0007669"/>
    <property type="project" value="UniProtKB-ARBA"/>
</dbReference>
<keyword evidence="5" id="KW-0349">Heme</keyword>
<evidence type="ECO:0000256" key="2">
    <source>
        <dbReference type="ARBA" id="ARBA00022964"/>
    </source>
</evidence>
<dbReference type="InterPro" id="IPR034812">
    <property type="entry name" value="Ppo-like_N"/>
</dbReference>
<dbReference type="Gene3D" id="1.10.640.10">
    <property type="entry name" value="Haem peroxidase domain superfamily, animal type"/>
    <property type="match status" value="2"/>
</dbReference>
<dbReference type="AlphaFoldDB" id="A0A5M8PXK4"/>
<keyword evidence="3" id="KW-0560">Oxidoreductase</keyword>
<dbReference type="GO" id="GO:0051213">
    <property type="term" value="F:dioxygenase activity"/>
    <property type="evidence" value="ECO:0007669"/>
    <property type="project" value="UniProtKB-KW"/>
</dbReference>
<reference evidence="6 7" key="1">
    <citation type="submission" date="2019-09" db="EMBL/GenBank/DDBJ databases">
        <title>The hologenome of the rock-dwelling lichen Lasallia pustulata.</title>
        <authorList>
            <person name="Greshake Tzovaras B."/>
            <person name="Segers F."/>
            <person name="Bicker A."/>
            <person name="Dal Grande F."/>
            <person name="Otte J."/>
            <person name="Hankeln T."/>
            <person name="Schmitt I."/>
            <person name="Ebersberger I."/>
        </authorList>
    </citation>
    <scope>NUCLEOTIDE SEQUENCE [LARGE SCALE GENOMIC DNA]</scope>
    <source>
        <strain evidence="6">A1-1</strain>
    </source>
</reference>
<dbReference type="PROSITE" id="PS50292">
    <property type="entry name" value="PEROXIDASE_3"/>
    <property type="match status" value="1"/>
</dbReference>
<dbReference type="SUPFAM" id="SSF48113">
    <property type="entry name" value="Heme-dependent peroxidases"/>
    <property type="match status" value="1"/>
</dbReference>
<sequence>MKSIFGSSLFNPAKVDANFHGDQSLHDQRPVTRGWLDFASLRSDLPAALRLLKAQLQGLQAEEAVAQCAALPVDDPLRKALTSKSVHTLWGSLLHPPLSYRGGLFEYRTADGSANNFLQPQLGEAGEPYAKSVPSQQPIQGARPDPGDLFDRITPDPCVVQVLMAAEDSASRNVSQLGISNLLLCHANIIIHDIFRSNSDDKNISDTSSYLDLAPLYGRDRTHQLEVRKLEKGLLKPDSFAENRLLSQPPGVCIYLVMYNRFHNYVAEQLLSINENGKFSLPPPESDYYRDLSPEDRTKAEEAAKKKQDEDLFQTARLITCGLFINVSIHDYLKVLMRLHLKDTSWTLDLRIEMPGDDNKEGVQRGIGNQVSVEFNVLYRFHSPISKRDAKWTEDFFHENFRHFVNKDNVKGGVFLTQAQFDNLDIPVELMRMAIEGHPSRPLSPKEKEEAEKTRHELEMAKPFIPEGLGYRKLDNDGKAIGMFPFARDEATGKFDDAQLVKEMVAVMEDPICQFGPRNVPKAFRAIEILGILQAWKWELATLNEFREFFGMSRHTRFEDINGNVEIQDALRDLYNDPDLVELYPGLFCEGNGDWDAKKETGSGLDPGTSCPNGRGTALWRSVFSDAVTLVRSDRFYTIDWNVASLTAWGMHEVTSDPKMLKGSVFHRLFQRAFQGYFKYNSIYLWQPLYTPAKNMELAAEQGYLKDEAETPEDLDPAIPNDPDRIRRITAGKRPAKAPAPMEISDYNTIQNEIHAKKDNYVNPGVCDTTPFPDGLLKNTPTSKVRSPDNGTDVLQEMVTKEKQRLFLDYFVNMSREITIRERRKFQGVTYQIDIVREPSVTLFPS</sequence>
<keyword evidence="1 5" id="KW-0479">Metal-binding</keyword>
<dbReference type="GO" id="GO:0004601">
    <property type="term" value="F:peroxidase activity"/>
    <property type="evidence" value="ECO:0007669"/>
    <property type="project" value="InterPro"/>
</dbReference>
<dbReference type="InterPro" id="IPR037120">
    <property type="entry name" value="Haem_peroxidase_sf_animal"/>
</dbReference>
<comment type="caution">
    <text evidence="6">The sequence shown here is derived from an EMBL/GenBank/DDBJ whole genome shotgun (WGS) entry which is preliminary data.</text>
</comment>
<evidence type="ECO:0000256" key="3">
    <source>
        <dbReference type="ARBA" id="ARBA00023002"/>
    </source>
</evidence>